<feature type="transmembrane region" description="Helical" evidence="6">
    <location>
        <begin position="178"/>
        <end position="196"/>
    </location>
</feature>
<dbReference type="Pfam" id="PF01027">
    <property type="entry name" value="Bax1-I"/>
    <property type="match status" value="1"/>
</dbReference>
<evidence type="ECO:0000256" key="6">
    <source>
        <dbReference type="RuleBase" id="RU004379"/>
    </source>
</evidence>
<keyword evidence="4 6" id="KW-1133">Transmembrane helix</keyword>
<dbReference type="RefSeq" id="WP_019127784.1">
    <property type="nucleotide sequence ID" value="NZ_CALUIC010000002.1"/>
</dbReference>
<comment type="similarity">
    <text evidence="2 6">Belongs to the BI1 family.</text>
</comment>
<dbReference type="PANTHER" id="PTHR23291">
    <property type="entry name" value="BAX INHIBITOR-RELATED"/>
    <property type="match status" value="1"/>
</dbReference>
<comment type="caution">
    <text evidence="7">The sequence shown here is derived from an EMBL/GenBank/DDBJ whole genome shotgun (WGS) entry which is preliminary data.</text>
</comment>
<keyword evidence="3 6" id="KW-0812">Transmembrane</keyword>
<proteinExistence type="inferred from homology"/>
<dbReference type="GO" id="GO:0005886">
    <property type="term" value="C:plasma membrane"/>
    <property type="evidence" value="ECO:0007669"/>
    <property type="project" value="TreeGrafter"/>
</dbReference>
<feature type="transmembrane region" description="Helical" evidence="6">
    <location>
        <begin position="98"/>
        <end position="118"/>
    </location>
</feature>
<name>A0A1Y3U4I1_9ACTN</name>
<reference evidence="8" key="1">
    <citation type="submission" date="2017-04" db="EMBL/GenBank/DDBJ databases">
        <title>Function of individual gut microbiota members based on whole genome sequencing of pure cultures obtained from chicken caecum.</title>
        <authorList>
            <person name="Medvecky M."/>
            <person name="Cejkova D."/>
            <person name="Polansky O."/>
            <person name="Karasova D."/>
            <person name="Kubasova T."/>
            <person name="Cizek A."/>
            <person name="Rychlik I."/>
        </authorList>
    </citation>
    <scope>NUCLEOTIDE SEQUENCE [LARGE SCALE GENOMIC DNA]</scope>
    <source>
        <strain evidence="8">An70</strain>
    </source>
</reference>
<evidence type="ECO:0000313" key="8">
    <source>
        <dbReference type="Proteomes" id="UP000196560"/>
    </source>
</evidence>
<dbReference type="PANTHER" id="PTHR23291:SF50">
    <property type="entry name" value="PROTEIN LIFEGUARD 4"/>
    <property type="match status" value="1"/>
</dbReference>
<dbReference type="eggNOG" id="COG0670">
    <property type="taxonomic scope" value="Bacteria"/>
</dbReference>
<sequence length="234" mass="25846">MNEVERYGQQPFDGPIYREGPAPKLISRRLYNVLLTGFVLLSFVIMAACSYITGTYEFMLFMLRNPFALTIGMLVGSIAGCIVMSIGRSKESLPMGLIGYALFTLTFGFSTSLILGMYDMQTISLAFSATAGIMIVFGAAGIMFPQFFQRIQGVLITALIALFVVQLILMFLGVGQTFIDLAVIVIFCGFIGYDVFRASTAVPTVSNALWYAIDLYLDILNVFIRLLSLFGRRD</sequence>
<gene>
    <name evidence="7" type="ORF">B5G21_08340</name>
</gene>
<evidence type="ECO:0000256" key="5">
    <source>
        <dbReference type="ARBA" id="ARBA00023136"/>
    </source>
</evidence>
<dbReference type="Proteomes" id="UP000196560">
    <property type="component" value="Unassembled WGS sequence"/>
</dbReference>
<evidence type="ECO:0000256" key="1">
    <source>
        <dbReference type="ARBA" id="ARBA00004141"/>
    </source>
</evidence>
<feature type="transmembrane region" description="Helical" evidence="6">
    <location>
        <begin position="66"/>
        <end position="86"/>
    </location>
</feature>
<protein>
    <submittedName>
        <fullName evidence="7">Uncharacterized protein</fullName>
    </submittedName>
</protein>
<feature type="transmembrane region" description="Helical" evidence="6">
    <location>
        <begin position="124"/>
        <end position="144"/>
    </location>
</feature>
<keyword evidence="8" id="KW-1185">Reference proteome</keyword>
<comment type="subcellular location">
    <subcellularLocation>
        <location evidence="1">Membrane</location>
        <topology evidence="1">Multi-pass membrane protein</topology>
    </subcellularLocation>
</comment>
<dbReference type="GeneID" id="98652753"/>
<feature type="transmembrane region" description="Helical" evidence="6">
    <location>
        <begin position="151"/>
        <end position="172"/>
    </location>
</feature>
<evidence type="ECO:0000256" key="4">
    <source>
        <dbReference type="ARBA" id="ARBA00022989"/>
    </source>
</evidence>
<dbReference type="AlphaFoldDB" id="A0A1Y3U4I1"/>
<evidence type="ECO:0000256" key="3">
    <source>
        <dbReference type="ARBA" id="ARBA00022692"/>
    </source>
</evidence>
<dbReference type="InterPro" id="IPR006214">
    <property type="entry name" value="Bax_inhibitor_1-related"/>
</dbReference>
<evidence type="ECO:0000313" key="7">
    <source>
        <dbReference type="EMBL" id="OUN42128.1"/>
    </source>
</evidence>
<feature type="transmembrane region" description="Helical" evidence="6">
    <location>
        <begin position="33"/>
        <end position="54"/>
    </location>
</feature>
<dbReference type="EMBL" id="NFHO01000009">
    <property type="protein sequence ID" value="OUN42128.1"/>
    <property type="molecule type" value="Genomic_DNA"/>
</dbReference>
<feature type="transmembrane region" description="Helical" evidence="6">
    <location>
        <begin position="208"/>
        <end position="230"/>
    </location>
</feature>
<evidence type="ECO:0000256" key="2">
    <source>
        <dbReference type="ARBA" id="ARBA00010350"/>
    </source>
</evidence>
<dbReference type="STRING" id="1118060.GCA_000311845_00466"/>
<accession>A0A1Y3U4I1</accession>
<keyword evidence="5 6" id="KW-0472">Membrane</keyword>
<organism evidence="7 8">
    <name type="scientific">Enorma massiliensis</name>
    <dbReference type="NCBI Taxonomy" id="1472761"/>
    <lineage>
        <taxon>Bacteria</taxon>
        <taxon>Bacillati</taxon>
        <taxon>Actinomycetota</taxon>
        <taxon>Coriobacteriia</taxon>
        <taxon>Coriobacteriales</taxon>
        <taxon>Coriobacteriaceae</taxon>
        <taxon>Enorma</taxon>
    </lineage>
</organism>